<gene>
    <name evidence="1" type="ORF">Adu01nite_28820</name>
</gene>
<proteinExistence type="predicted"/>
<dbReference type="EMBL" id="BOML01000022">
    <property type="protein sequence ID" value="GIE01532.1"/>
    <property type="molecule type" value="Genomic_DNA"/>
</dbReference>
<evidence type="ECO:0000313" key="1">
    <source>
        <dbReference type="EMBL" id="GIE01532.1"/>
    </source>
</evidence>
<organism evidence="1 2">
    <name type="scientific">Paractinoplanes durhamensis</name>
    <dbReference type="NCBI Taxonomy" id="113563"/>
    <lineage>
        <taxon>Bacteria</taxon>
        <taxon>Bacillati</taxon>
        <taxon>Actinomycetota</taxon>
        <taxon>Actinomycetes</taxon>
        <taxon>Micromonosporales</taxon>
        <taxon>Micromonosporaceae</taxon>
        <taxon>Paractinoplanes</taxon>
    </lineage>
</organism>
<reference evidence="1 2" key="1">
    <citation type="submission" date="2021-01" db="EMBL/GenBank/DDBJ databases">
        <title>Whole genome shotgun sequence of Actinoplanes durhamensis NBRC 14914.</title>
        <authorList>
            <person name="Komaki H."/>
            <person name="Tamura T."/>
        </authorList>
    </citation>
    <scope>NUCLEOTIDE SEQUENCE [LARGE SCALE GENOMIC DNA]</scope>
    <source>
        <strain evidence="1 2">NBRC 14914</strain>
    </source>
</reference>
<comment type="caution">
    <text evidence="1">The sequence shown here is derived from an EMBL/GenBank/DDBJ whole genome shotgun (WGS) entry which is preliminary data.</text>
</comment>
<sequence length="87" mass="9249">MGRSRGPGSLRNALTTDALTINWCALPVVVDNSDILVSPLHEPEVFVGDASLYHNSDTENPVGSSKEWALVLPRSSVPGVRLALLPA</sequence>
<accession>A0ABQ3YVB4</accession>
<evidence type="ECO:0000313" key="2">
    <source>
        <dbReference type="Proteomes" id="UP000637628"/>
    </source>
</evidence>
<keyword evidence="2" id="KW-1185">Reference proteome</keyword>
<protein>
    <submittedName>
        <fullName evidence="1">Uncharacterized protein</fullName>
    </submittedName>
</protein>
<dbReference type="Proteomes" id="UP000637628">
    <property type="component" value="Unassembled WGS sequence"/>
</dbReference>
<name>A0ABQ3YVB4_9ACTN</name>